<dbReference type="InterPro" id="IPR015422">
    <property type="entry name" value="PyrdxlP-dep_Trfase_small"/>
</dbReference>
<dbReference type="EC" id="4.4.1.13" evidence="2"/>
<evidence type="ECO:0000256" key="5">
    <source>
        <dbReference type="ARBA" id="ARBA00037974"/>
    </source>
</evidence>
<keyword evidence="7" id="KW-0808">Transferase</keyword>
<dbReference type="STRING" id="1348624.GCA_001591545_04112"/>
<dbReference type="PANTHER" id="PTHR43525:SF1">
    <property type="entry name" value="PROTEIN MALY"/>
    <property type="match status" value="1"/>
</dbReference>
<dbReference type="InterPro" id="IPR027619">
    <property type="entry name" value="C-S_lyase_PatB-like"/>
</dbReference>
<evidence type="ECO:0000313" key="7">
    <source>
        <dbReference type="EMBL" id="SQI61518.1"/>
    </source>
</evidence>
<dbReference type="Gene3D" id="3.40.640.10">
    <property type="entry name" value="Type I PLP-dependent aspartate aminotransferase-like (Major domain)"/>
    <property type="match status" value="1"/>
</dbReference>
<sequence>MVNFNERINRVNSLSVKWDGMENVFGHSDLLPMWVADMDFRPPEQAMEQMKQRIEHGIFGYTIIDEKVKNAITSWTNKRHNWKVDHDWLLFSPGVVPSIAIAVQAFTEVGDKILIQSPVYTPFFNIIESNMREIVNSELILKNGRYEIDFNDFEEKLKNDVKVFLLCSPHNPTGRVWSKEELGRMAQLCEKYDVVIIADEIHADIVLPPYKHIPLASLNKAYADRTLTLMAPSKTFNLAGLQASFMVAQNKEMRNKIAEIQAKNGFFALNTFGIIAMEAAYTYGEHWLNDMLSYIQANVDLIKTKVKEALPKLEVIESEGTYLVWIDCRKTGLNDADLRKVLLEKGKLAVNFGDAYGPGGEGFIRLNAACQREIVEDGVKRLIYALEAY</sequence>
<dbReference type="InterPro" id="IPR051798">
    <property type="entry name" value="Class-II_PLP-Dep_Aminotrans"/>
</dbReference>
<dbReference type="Proteomes" id="UP000249134">
    <property type="component" value="Chromosome 1"/>
</dbReference>
<gene>
    <name evidence="7" type="primary">patB_2</name>
    <name evidence="7" type="ORF">NCTC4824_03264</name>
</gene>
<dbReference type="Gene3D" id="3.90.1150.10">
    <property type="entry name" value="Aspartate Aminotransferase, domain 1"/>
    <property type="match status" value="1"/>
</dbReference>
<dbReference type="CDD" id="cd00609">
    <property type="entry name" value="AAT_like"/>
    <property type="match status" value="1"/>
</dbReference>
<dbReference type="AlphaFoldDB" id="A0A2X4WP77"/>
<reference evidence="7 8" key="1">
    <citation type="submission" date="2018-06" db="EMBL/GenBank/DDBJ databases">
        <authorList>
            <consortium name="Pathogen Informatics"/>
            <person name="Doyle S."/>
        </authorList>
    </citation>
    <scope>NUCLEOTIDE SEQUENCE [LARGE SCALE GENOMIC DNA]</scope>
    <source>
        <strain evidence="7 8">NCTC4824</strain>
    </source>
</reference>
<keyword evidence="8" id="KW-1185">Reference proteome</keyword>
<feature type="domain" description="Aminotransferase class I/classII large" evidence="6">
    <location>
        <begin position="37"/>
        <end position="382"/>
    </location>
</feature>
<accession>A0A2X4WP77</accession>
<evidence type="ECO:0000259" key="6">
    <source>
        <dbReference type="Pfam" id="PF00155"/>
    </source>
</evidence>
<evidence type="ECO:0000256" key="2">
    <source>
        <dbReference type="ARBA" id="ARBA00012224"/>
    </source>
</evidence>
<protein>
    <recommendedName>
        <fullName evidence="2">cysteine-S-conjugate beta-lyase</fullName>
        <ecNumber evidence="2">4.4.1.13</ecNumber>
    </recommendedName>
</protein>
<name>A0A2X4WP77_LEDLE</name>
<comment type="cofactor">
    <cofactor evidence="1">
        <name>pyridoxal 5'-phosphate</name>
        <dbReference type="ChEBI" id="CHEBI:597326"/>
    </cofactor>
</comment>
<dbReference type="SUPFAM" id="SSF53383">
    <property type="entry name" value="PLP-dependent transferases"/>
    <property type="match status" value="1"/>
</dbReference>
<dbReference type="InterPro" id="IPR015421">
    <property type="entry name" value="PyrdxlP-dep_Trfase_major"/>
</dbReference>
<dbReference type="NCBIfam" id="TIGR04350">
    <property type="entry name" value="C_S_lyase_PatB"/>
    <property type="match status" value="1"/>
</dbReference>
<evidence type="ECO:0000256" key="1">
    <source>
        <dbReference type="ARBA" id="ARBA00001933"/>
    </source>
</evidence>
<comment type="similarity">
    <text evidence="5">Belongs to the class-II pyridoxal-phosphate-dependent aminotransferase family. MalY/PatB cystathionine beta-lyase subfamily.</text>
</comment>
<dbReference type="PANTHER" id="PTHR43525">
    <property type="entry name" value="PROTEIN MALY"/>
    <property type="match status" value="1"/>
</dbReference>
<keyword evidence="7" id="KW-0032">Aminotransferase</keyword>
<dbReference type="InterPro" id="IPR015424">
    <property type="entry name" value="PyrdxlP-dep_Trfase"/>
</dbReference>
<dbReference type="RefSeq" id="WP_066146866.1">
    <property type="nucleotide sequence ID" value="NZ_CBCSGM010000011.1"/>
</dbReference>
<organism evidence="7 8">
    <name type="scientific">Lederbergia lenta</name>
    <name type="common">Bacillus lentus</name>
    <dbReference type="NCBI Taxonomy" id="1467"/>
    <lineage>
        <taxon>Bacteria</taxon>
        <taxon>Bacillati</taxon>
        <taxon>Bacillota</taxon>
        <taxon>Bacilli</taxon>
        <taxon>Bacillales</taxon>
        <taxon>Bacillaceae</taxon>
        <taxon>Lederbergia</taxon>
    </lineage>
</organism>
<dbReference type="GO" id="GO:0047804">
    <property type="term" value="F:cysteine-S-conjugate beta-lyase activity"/>
    <property type="evidence" value="ECO:0007669"/>
    <property type="project" value="UniProtKB-EC"/>
</dbReference>
<dbReference type="GO" id="GO:0008483">
    <property type="term" value="F:transaminase activity"/>
    <property type="evidence" value="ECO:0007669"/>
    <property type="project" value="UniProtKB-KW"/>
</dbReference>
<evidence type="ECO:0000313" key="8">
    <source>
        <dbReference type="Proteomes" id="UP000249134"/>
    </source>
</evidence>
<dbReference type="EMBL" id="LS483476">
    <property type="protein sequence ID" value="SQI61518.1"/>
    <property type="molecule type" value="Genomic_DNA"/>
</dbReference>
<dbReference type="InterPro" id="IPR004839">
    <property type="entry name" value="Aminotransferase_I/II_large"/>
</dbReference>
<dbReference type="GO" id="GO:0030170">
    <property type="term" value="F:pyridoxal phosphate binding"/>
    <property type="evidence" value="ECO:0007669"/>
    <property type="project" value="InterPro"/>
</dbReference>
<evidence type="ECO:0000256" key="4">
    <source>
        <dbReference type="ARBA" id="ARBA00023239"/>
    </source>
</evidence>
<proteinExistence type="inferred from homology"/>
<keyword evidence="4 7" id="KW-0456">Lyase</keyword>
<dbReference type="KEGG" id="blen:NCTC4824_03264"/>
<evidence type="ECO:0000256" key="3">
    <source>
        <dbReference type="ARBA" id="ARBA00022898"/>
    </source>
</evidence>
<dbReference type="Pfam" id="PF00155">
    <property type="entry name" value="Aminotran_1_2"/>
    <property type="match status" value="1"/>
</dbReference>
<keyword evidence="3" id="KW-0663">Pyridoxal phosphate</keyword>